<evidence type="ECO:0000313" key="3">
    <source>
        <dbReference type="EMBL" id="KAG2531487.1"/>
    </source>
</evidence>
<feature type="compositionally biased region" description="Basic and acidic residues" evidence="1">
    <location>
        <begin position="62"/>
        <end position="91"/>
    </location>
</feature>
<sequence>MKTATSVLAVVTFLVAAVATVSGVNADRNPVSNHAHTADHSYTFQTANNKVASKTKTHRALRVMDEPKQRPLDDGKHHGHRDHHEPKKDGKHLTRALMAGELELINDLTIRSLGQISDHDDLSKQAPLQLKEDPHAHNKGEGRALGQAPAQKPAATTTSSSNVTPAPTTANKLNVTLAATSTSSKETPTTVATKSNVTPATNATIKPKTTPTAASSTSATKATKGSNVVQEREANQCYSRCGWTQGYEIDIG</sequence>
<dbReference type="Proteomes" id="UP000285883">
    <property type="component" value="Unassembled WGS sequence"/>
</dbReference>
<dbReference type="EMBL" id="MBDN02000004">
    <property type="protein sequence ID" value="RLN85831.1"/>
    <property type="molecule type" value="Genomic_DNA"/>
</dbReference>
<evidence type="ECO:0008006" key="8">
    <source>
        <dbReference type="Google" id="ProtNLM"/>
    </source>
</evidence>
<evidence type="ECO:0000256" key="2">
    <source>
        <dbReference type="SAM" id="SignalP"/>
    </source>
</evidence>
<protein>
    <recommendedName>
        <fullName evidence="8">RxLR effector protein</fullName>
    </recommendedName>
</protein>
<evidence type="ECO:0000313" key="6">
    <source>
        <dbReference type="Proteomes" id="UP000285624"/>
    </source>
</evidence>
<reference evidence="3" key="3">
    <citation type="submission" date="2020-06" db="EMBL/GenBank/DDBJ databases">
        <authorList>
            <person name="Studholme D.J."/>
        </authorList>
    </citation>
    <scope>NUCLEOTIDE SEQUENCE</scope>
    <source>
        <strain evidence="3">NZFS 3630</strain>
    </source>
</reference>
<name>A0A421H3A5_9STRA</name>
<dbReference type="STRING" id="325452.A0A421H3A5"/>
<evidence type="ECO:0000313" key="4">
    <source>
        <dbReference type="EMBL" id="RLM96846.1"/>
    </source>
</evidence>
<keyword evidence="2" id="KW-0732">Signal</keyword>
<organism evidence="5 6">
    <name type="scientific">Phytophthora kernoviae</name>
    <dbReference type="NCBI Taxonomy" id="325452"/>
    <lineage>
        <taxon>Eukaryota</taxon>
        <taxon>Sar</taxon>
        <taxon>Stramenopiles</taxon>
        <taxon>Oomycota</taxon>
        <taxon>Peronosporomycetes</taxon>
        <taxon>Peronosporales</taxon>
        <taxon>Peronosporaceae</taxon>
        <taxon>Phytophthora</taxon>
    </lineage>
</organism>
<keyword evidence="6" id="KW-1185">Reference proteome</keyword>
<feature type="compositionally biased region" description="Low complexity" evidence="1">
    <location>
        <begin position="198"/>
        <end position="224"/>
    </location>
</feature>
<reference evidence="6 7" key="2">
    <citation type="submission" date="2018-07" db="EMBL/GenBank/DDBJ databases">
        <title>Genome sequencing of oomycete isolates from Chile give support for New Zealand origin for Phytophthora kernoviae and make available the first Nothophytophthora sp. genome.</title>
        <authorList>
            <person name="Studholme D.J."/>
            <person name="Sanfuentes E."/>
            <person name="Panda P."/>
            <person name="Hill R."/>
            <person name="Sambles C."/>
            <person name="Grant M."/>
            <person name="Williams N.M."/>
            <person name="Mcdougal R.L."/>
        </authorList>
    </citation>
    <scope>NUCLEOTIDE SEQUENCE [LARGE SCALE GENOMIC DNA]</scope>
    <source>
        <strain evidence="4">Chile2</strain>
        <strain evidence="5">Chile4</strain>
    </source>
</reference>
<evidence type="ECO:0000313" key="7">
    <source>
        <dbReference type="Proteomes" id="UP000285883"/>
    </source>
</evidence>
<gene>
    <name evidence="4" type="ORF">BBI17_000237</name>
    <name evidence="5" type="ORF">BBO99_00000135</name>
    <name evidence="3" type="ORF">JM18_000405</name>
</gene>
<feature type="region of interest" description="Disordered" evidence="1">
    <location>
        <begin position="133"/>
        <end position="231"/>
    </location>
</feature>
<proteinExistence type="predicted"/>
<feature type="chain" id="PRO_5036107191" description="RxLR effector protein" evidence="2">
    <location>
        <begin position="24"/>
        <end position="252"/>
    </location>
</feature>
<dbReference type="AlphaFoldDB" id="A0A421H3A5"/>
<feature type="signal peptide" evidence="2">
    <location>
        <begin position="1"/>
        <end position="23"/>
    </location>
</feature>
<dbReference type="Proteomes" id="UP000792063">
    <property type="component" value="Unassembled WGS sequence"/>
</dbReference>
<evidence type="ECO:0000313" key="5">
    <source>
        <dbReference type="EMBL" id="RLN85831.1"/>
    </source>
</evidence>
<accession>A0A421H3A5</accession>
<evidence type="ECO:0000256" key="1">
    <source>
        <dbReference type="SAM" id="MobiDB-lite"/>
    </source>
</evidence>
<dbReference type="Proteomes" id="UP000285624">
    <property type="component" value="Unassembled WGS sequence"/>
</dbReference>
<reference evidence="3" key="1">
    <citation type="journal article" date="2015" name="Genom Data">
        <title>Genome sequences of six Phytophthora species associated with forests in New Zealand.</title>
        <authorList>
            <person name="Studholme D.J."/>
            <person name="McDougal R.L."/>
            <person name="Sambles C."/>
            <person name="Hansen E."/>
            <person name="Hardy G."/>
            <person name="Grant M."/>
            <person name="Ganley R.J."/>
            <person name="Williams N.M."/>
        </authorList>
    </citation>
    <scope>NUCLEOTIDE SEQUENCE</scope>
    <source>
        <strain evidence="3">NZFS 3630</strain>
    </source>
</reference>
<comment type="caution">
    <text evidence="5">The sequence shown here is derived from an EMBL/GenBank/DDBJ whole genome shotgun (WGS) entry which is preliminary data.</text>
</comment>
<feature type="compositionally biased region" description="Polar residues" evidence="1">
    <location>
        <begin position="162"/>
        <end position="197"/>
    </location>
</feature>
<feature type="region of interest" description="Disordered" evidence="1">
    <location>
        <begin position="49"/>
        <end position="91"/>
    </location>
</feature>
<dbReference type="EMBL" id="MAYM02002315">
    <property type="protein sequence ID" value="RLM96846.1"/>
    <property type="molecule type" value="Genomic_DNA"/>
</dbReference>
<feature type="compositionally biased region" description="Basic and acidic residues" evidence="1">
    <location>
        <begin position="133"/>
        <end position="142"/>
    </location>
</feature>
<dbReference type="EMBL" id="JPWU03000018">
    <property type="protein sequence ID" value="KAG2531487.1"/>
    <property type="molecule type" value="Genomic_DNA"/>
</dbReference>